<comment type="similarity">
    <text evidence="1 2">Belongs to the nucleosome assembly protein (NAP) family.</text>
</comment>
<accession>A0A484AYF0</accession>
<dbReference type="Pfam" id="PF00956">
    <property type="entry name" value="NAP"/>
    <property type="match status" value="1"/>
</dbReference>
<dbReference type="SUPFAM" id="SSF143113">
    <property type="entry name" value="NAP-like"/>
    <property type="match status" value="1"/>
</dbReference>
<name>A0A484AYF0_DRONA</name>
<dbReference type="AlphaFoldDB" id="A0A484AYF0"/>
<dbReference type="InterPro" id="IPR002164">
    <property type="entry name" value="NAP_family"/>
</dbReference>
<dbReference type="PANTHER" id="PTHR11875">
    <property type="entry name" value="TESTIS-SPECIFIC Y-ENCODED PROTEIN"/>
    <property type="match status" value="1"/>
</dbReference>
<dbReference type="Gene3D" id="1.20.5.1500">
    <property type="match status" value="1"/>
</dbReference>
<evidence type="ECO:0000256" key="2">
    <source>
        <dbReference type="RuleBase" id="RU003876"/>
    </source>
</evidence>
<gene>
    <name evidence="4" type="ORF">AWZ03_012115</name>
</gene>
<dbReference type="Proteomes" id="UP000295192">
    <property type="component" value="Unassembled WGS sequence"/>
</dbReference>
<dbReference type="InterPro" id="IPR037231">
    <property type="entry name" value="NAP-like_sf"/>
</dbReference>
<dbReference type="OMA" id="CEGCHIH"/>
<reference evidence="4 5" key="1">
    <citation type="journal article" date="2019" name="J. Hered.">
        <title>An Improved Genome Assembly for Drosophila navojoa, the Basal Species in the mojavensis Cluster.</title>
        <authorList>
            <person name="Vanderlinde T."/>
            <person name="Dupim E.G."/>
            <person name="Nazario-Yepiz N.O."/>
            <person name="Carvalho A.B."/>
        </authorList>
    </citation>
    <scope>NUCLEOTIDE SEQUENCE [LARGE SCALE GENOMIC DNA]</scope>
    <source>
        <strain evidence="4">Navoj_Jal97</strain>
        <tissue evidence="4">Whole organism</tissue>
    </source>
</reference>
<keyword evidence="5" id="KW-1185">Reference proteome</keyword>
<dbReference type="GO" id="GO:0006334">
    <property type="term" value="P:nucleosome assembly"/>
    <property type="evidence" value="ECO:0007669"/>
    <property type="project" value="InterPro"/>
</dbReference>
<dbReference type="EMBL" id="LSRL02000348">
    <property type="protein sequence ID" value="TDG41458.1"/>
    <property type="molecule type" value="Genomic_DNA"/>
</dbReference>
<organism evidence="4 5">
    <name type="scientific">Drosophila navojoa</name>
    <name type="common">Fruit fly</name>
    <dbReference type="NCBI Taxonomy" id="7232"/>
    <lineage>
        <taxon>Eukaryota</taxon>
        <taxon>Metazoa</taxon>
        <taxon>Ecdysozoa</taxon>
        <taxon>Arthropoda</taxon>
        <taxon>Hexapoda</taxon>
        <taxon>Insecta</taxon>
        <taxon>Pterygota</taxon>
        <taxon>Neoptera</taxon>
        <taxon>Endopterygota</taxon>
        <taxon>Diptera</taxon>
        <taxon>Brachycera</taxon>
        <taxon>Muscomorpha</taxon>
        <taxon>Ephydroidea</taxon>
        <taxon>Drosophilidae</taxon>
        <taxon>Drosophila</taxon>
    </lineage>
</organism>
<feature type="compositionally biased region" description="Polar residues" evidence="3">
    <location>
        <begin position="54"/>
        <end position="63"/>
    </location>
</feature>
<feature type="compositionally biased region" description="Polar residues" evidence="3">
    <location>
        <begin position="1"/>
        <end position="17"/>
    </location>
</feature>
<dbReference type="STRING" id="7232.A0A484AYF0"/>
<evidence type="ECO:0000256" key="1">
    <source>
        <dbReference type="ARBA" id="ARBA00009947"/>
    </source>
</evidence>
<evidence type="ECO:0000313" key="4">
    <source>
        <dbReference type="EMBL" id="TDG41458.1"/>
    </source>
</evidence>
<comment type="caution">
    <text evidence="4">The sequence shown here is derived from an EMBL/GenBank/DDBJ whole genome shotgun (WGS) entry which is preliminary data.</text>
</comment>
<evidence type="ECO:0008006" key="6">
    <source>
        <dbReference type="Google" id="ProtNLM"/>
    </source>
</evidence>
<dbReference type="Gene3D" id="3.30.1120.90">
    <property type="entry name" value="Nucleosome assembly protein"/>
    <property type="match status" value="1"/>
</dbReference>
<protein>
    <recommendedName>
        <fullName evidence="6">Nucleosome assembly protein 1-like 4</fullName>
    </recommendedName>
</protein>
<proteinExistence type="inferred from homology"/>
<feature type="region of interest" description="Disordered" evidence="3">
    <location>
        <begin position="1"/>
        <end position="63"/>
    </location>
</feature>
<sequence length="392" mass="44992">MLNVANNSEVSSTSTIVNAKEPNNLPMVPATNHSRSRSRSGSRSRSPGVICDSMNLSPSEMPSNSRRAFLQHMVDSLPKSVYNRVLALKHNQLQQIKISEQFFREVYELEKRFYLQSCTLFDSRRDIVAGDVEPPAIERYWHEEPDDLLEKIKSSEEFKQLTVQLHHLPANAVGVPRFWLTVFRNVSLISDLVQEHDEPLLECLVDVRINYEPDSYTVVFQFRPNLYLHTSSLLLTKKYILRHEADKDYPFMFEGPEIVRCEGCHIHWRDGSNLTLQTVRQKRLRKGARNIPKVMPRESFFRFFSPPQAMDLSLADEKTKMVLGADFEVGYLLRTQIVPKAILFYTGDIVDNVNDDLCSVENTSASLSSLSHVDQDVQKDCRHCLSINSVNS</sequence>
<dbReference type="OrthoDB" id="27325at2759"/>
<dbReference type="KEGG" id="dnv:108657305"/>
<evidence type="ECO:0000313" key="5">
    <source>
        <dbReference type="Proteomes" id="UP000295192"/>
    </source>
</evidence>
<evidence type="ECO:0000256" key="3">
    <source>
        <dbReference type="SAM" id="MobiDB-lite"/>
    </source>
</evidence>
<dbReference type="GO" id="GO:0005634">
    <property type="term" value="C:nucleus"/>
    <property type="evidence" value="ECO:0007669"/>
    <property type="project" value="InterPro"/>
</dbReference>